<dbReference type="InterPro" id="IPR006600">
    <property type="entry name" value="HTH_CenpB_DNA-bd_dom"/>
</dbReference>
<dbReference type="AlphaFoldDB" id="L8FWL0"/>
<sequence length="107" mass="12693">MPLKKLYSMSLEQRKALRTWHRSHHPKPTQKATIHSRFLDLDDTPNTLETNSSKAQRRHTVTWPELEAALYDWQRLIEERGGITTTEILQSKAKIIWNQLPQYHVSY</sequence>
<dbReference type="Proteomes" id="UP000011064">
    <property type="component" value="Unassembled WGS sequence"/>
</dbReference>
<evidence type="ECO:0000256" key="1">
    <source>
        <dbReference type="ARBA" id="ARBA00023125"/>
    </source>
</evidence>
<proteinExistence type="predicted"/>
<dbReference type="GO" id="GO:0003677">
    <property type="term" value="F:DNA binding"/>
    <property type="evidence" value="ECO:0007669"/>
    <property type="project" value="UniProtKB-KW"/>
</dbReference>
<feature type="domain" description="ARS-binding protein 1 N-terminal" evidence="4">
    <location>
        <begin position="8"/>
        <end position="34"/>
    </location>
</feature>
<evidence type="ECO:0000256" key="2">
    <source>
        <dbReference type="SAM" id="MobiDB-lite"/>
    </source>
</evidence>
<organism evidence="5 6">
    <name type="scientific">Pseudogymnoascus destructans (strain ATCC MYA-4855 / 20631-21)</name>
    <name type="common">Bat white-nose syndrome fungus</name>
    <name type="synonym">Geomyces destructans</name>
    <dbReference type="NCBI Taxonomy" id="658429"/>
    <lineage>
        <taxon>Eukaryota</taxon>
        <taxon>Fungi</taxon>
        <taxon>Dikarya</taxon>
        <taxon>Ascomycota</taxon>
        <taxon>Pezizomycotina</taxon>
        <taxon>Leotiomycetes</taxon>
        <taxon>Thelebolales</taxon>
        <taxon>Thelebolaceae</taxon>
        <taxon>Pseudogymnoascus</taxon>
    </lineage>
</organism>
<dbReference type="Gene3D" id="1.10.10.60">
    <property type="entry name" value="Homeodomain-like"/>
    <property type="match status" value="2"/>
</dbReference>
<dbReference type="InterPro" id="IPR009057">
    <property type="entry name" value="Homeodomain-like_sf"/>
</dbReference>
<gene>
    <name evidence="5" type="ORF">GMDG_00182</name>
</gene>
<evidence type="ECO:0000259" key="4">
    <source>
        <dbReference type="Pfam" id="PF18107"/>
    </source>
</evidence>
<evidence type="ECO:0000313" key="6">
    <source>
        <dbReference type="Proteomes" id="UP000011064"/>
    </source>
</evidence>
<dbReference type="HOGENOM" id="CLU_2074226_0_0_1"/>
<feature type="region of interest" description="Disordered" evidence="2">
    <location>
        <begin position="19"/>
        <end position="38"/>
    </location>
</feature>
<dbReference type="SUPFAM" id="SSF46689">
    <property type="entry name" value="Homeodomain-like"/>
    <property type="match status" value="1"/>
</dbReference>
<dbReference type="Pfam" id="PF03221">
    <property type="entry name" value="HTH_Tnp_Tc5"/>
    <property type="match status" value="1"/>
</dbReference>
<dbReference type="VEuPathDB" id="FungiDB:GMDG_00182"/>
<evidence type="ECO:0000259" key="3">
    <source>
        <dbReference type="Pfam" id="PF03221"/>
    </source>
</evidence>
<evidence type="ECO:0000313" key="5">
    <source>
        <dbReference type="EMBL" id="ELR04924.1"/>
    </source>
</evidence>
<keyword evidence="1" id="KW-0238">DNA-binding</keyword>
<feature type="compositionally biased region" description="Basic residues" evidence="2">
    <location>
        <begin position="19"/>
        <end position="28"/>
    </location>
</feature>
<accession>L8FWL0</accession>
<name>L8FWL0_PSED2</name>
<protein>
    <recommendedName>
        <fullName evidence="7">HTH CENPB-type domain-containing protein</fullName>
    </recommendedName>
</protein>
<dbReference type="InterPro" id="IPR041188">
    <property type="entry name" value="HTH_ABP1_N"/>
</dbReference>
<dbReference type="Pfam" id="PF18107">
    <property type="entry name" value="HTH_ABP1_N"/>
    <property type="match status" value="1"/>
</dbReference>
<dbReference type="InParanoid" id="L8FWL0"/>
<feature type="domain" description="HTH CENPB-type" evidence="3">
    <location>
        <begin position="63"/>
        <end position="100"/>
    </location>
</feature>
<dbReference type="EMBL" id="GL573170">
    <property type="protein sequence ID" value="ELR04924.1"/>
    <property type="molecule type" value="Genomic_DNA"/>
</dbReference>
<dbReference type="STRING" id="658429.L8FWL0"/>
<evidence type="ECO:0008006" key="7">
    <source>
        <dbReference type="Google" id="ProtNLM"/>
    </source>
</evidence>
<keyword evidence="6" id="KW-1185">Reference proteome</keyword>
<reference evidence="6" key="1">
    <citation type="submission" date="2010-09" db="EMBL/GenBank/DDBJ databases">
        <title>The genome sequence of Geomyces destructans 20631-21.</title>
        <authorList>
            <consortium name="The Broad Institute Genome Sequencing Platform"/>
            <person name="Cuomo C.A."/>
            <person name="Blehert D.S."/>
            <person name="Lorch J.M."/>
            <person name="Young S.K."/>
            <person name="Zeng Q."/>
            <person name="Gargeya S."/>
            <person name="Fitzgerald M."/>
            <person name="Haas B."/>
            <person name="Abouelleil A."/>
            <person name="Alvarado L."/>
            <person name="Arachchi H.M."/>
            <person name="Berlin A."/>
            <person name="Brown A."/>
            <person name="Chapman S.B."/>
            <person name="Chen Z."/>
            <person name="Dunbar C."/>
            <person name="Freedman E."/>
            <person name="Gearin G."/>
            <person name="Gellesch M."/>
            <person name="Goldberg J."/>
            <person name="Griggs A."/>
            <person name="Gujja S."/>
            <person name="Heiman D."/>
            <person name="Howarth C."/>
            <person name="Larson L."/>
            <person name="Lui A."/>
            <person name="MacDonald P.J.P."/>
            <person name="Montmayeur A."/>
            <person name="Murphy C."/>
            <person name="Neiman D."/>
            <person name="Pearson M."/>
            <person name="Priest M."/>
            <person name="Roberts A."/>
            <person name="Saif S."/>
            <person name="Shea T."/>
            <person name="Shenoy N."/>
            <person name="Sisk P."/>
            <person name="Stolte C."/>
            <person name="Sykes S."/>
            <person name="Wortman J."/>
            <person name="Nusbaum C."/>
            <person name="Birren B."/>
        </authorList>
    </citation>
    <scope>NUCLEOTIDE SEQUENCE [LARGE SCALE GENOMIC DNA]</scope>
    <source>
        <strain evidence="6">ATCC MYA-4855 / 20631-21</strain>
    </source>
</reference>